<dbReference type="Proteomes" id="UP001597205">
    <property type="component" value="Unassembled WGS sequence"/>
</dbReference>
<name>A0ABW3RHW1_9SPHI</name>
<dbReference type="EMBL" id="JBHTKY010000002">
    <property type="protein sequence ID" value="MFD1164492.1"/>
    <property type="molecule type" value="Genomic_DNA"/>
</dbReference>
<gene>
    <name evidence="2" type="ORF">ACFQ2C_02625</name>
</gene>
<sequence>MNYKLKSDIEIWQACKQDDVNAYNELFDRYAKILYRQAVSYVKSETAAENLVINLLLQIWENRNNSNLSMGKNVRAYLMLSMRNQIIDYIQNHISGLKIIDFSEENIKIESNKTDYRINEVGMESFYKWLYS</sequence>
<evidence type="ECO:0000259" key="1">
    <source>
        <dbReference type="Pfam" id="PF04542"/>
    </source>
</evidence>
<reference evidence="3" key="1">
    <citation type="journal article" date="2019" name="Int. J. Syst. Evol. Microbiol.">
        <title>The Global Catalogue of Microorganisms (GCM) 10K type strain sequencing project: providing services to taxonomists for standard genome sequencing and annotation.</title>
        <authorList>
            <consortium name="The Broad Institute Genomics Platform"/>
            <consortium name="The Broad Institute Genome Sequencing Center for Infectious Disease"/>
            <person name="Wu L."/>
            <person name="Ma J."/>
        </authorList>
    </citation>
    <scope>NUCLEOTIDE SEQUENCE [LARGE SCALE GENOMIC DNA]</scope>
    <source>
        <strain evidence="3">CCUG 52468</strain>
    </source>
</reference>
<dbReference type="RefSeq" id="WP_380894642.1">
    <property type="nucleotide sequence ID" value="NZ_JBHTKY010000002.1"/>
</dbReference>
<feature type="domain" description="RNA polymerase sigma-70 region 2" evidence="1">
    <location>
        <begin position="26"/>
        <end position="91"/>
    </location>
</feature>
<evidence type="ECO:0000313" key="2">
    <source>
        <dbReference type="EMBL" id="MFD1164492.1"/>
    </source>
</evidence>
<dbReference type="SUPFAM" id="SSF88946">
    <property type="entry name" value="Sigma2 domain of RNA polymerase sigma factors"/>
    <property type="match status" value="1"/>
</dbReference>
<keyword evidence="3" id="KW-1185">Reference proteome</keyword>
<protein>
    <submittedName>
        <fullName evidence="2">RNA polymerase sigma factor</fullName>
    </submittedName>
</protein>
<accession>A0ABW3RHW1</accession>
<dbReference type="Gene3D" id="1.10.1740.10">
    <property type="match status" value="1"/>
</dbReference>
<dbReference type="Pfam" id="PF04542">
    <property type="entry name" value="Sigma70_r2"/>
    <property type="match status" value="1"/>
</dbReference>
<proteinExistence type="predicted"/>
<comment type="caution">
    <text evidence="2">The sequence shown here is derived from an EMBL/GenBank/DDBJ whole genome shotgun (WGS) entry which is preliminary data.</text>
</comment>
<organism evidence="2 3">
    <name type="scientific">Sphingobacterium daejeonense</name>
    <dbReference type="NCBI Taxonomy" id="371142"/>
    <lineage>
        <taxon>Bacteria</taxon>
        <taxon>Pseudomonadati</taxon>
        <taxon>Bacteroidota</taxon>
        <taxon>Sphingobacteriia</taxon>
        <taxon>Sphingobacteriales</taxon>
        <taxon>Sphingobacteriaceae</taxon>
        <taxon>Sphingobacterium</taxon>
    </lineage>
</organism>
<dbReference type="InterPro" id="IPR013325">
    <property type="entry name" value="RNA_pol_sigma_r2"/>
</dbReference>
<dbReference type="InterPro" id="IPR007627">
    <property type="entry name" value="RNA_pol_sigma70_r2"/>
</dbReference>
<evidence type="ECO:0000313" key="3">
    <source>
        <dbReference type="Proteomes" id="UP001597205"/>
    </source>
</evidence>